<accession>A0A9N9LGB2</accession>
<gene>
    <name evidence="2" type="ORF">HYALB_00000485</name>
</gene>
<feature type="region of interest" description="Disordered" evidence="1">
    <location>
        <begin position="1"/>
        <end position="51"/>
    </location>
</feature>
<name>A0A9N9LGB2_9HELO</name>
<feature type="compositionally biased region" description="Low complexity" evidence="1">
    <location>
        <begin position="1"/>
        <end position="13"/>
    </location>
</feature>
<proteinExistence type="predicted"/>
<dbReference type="AlphaFoldDB" id="A0A9N9LGB2"/>
<keyword evidence="3" id="KW-1185">Reference proteome</keyword>
<dbReference type="EMBL" id="CAJVRM010000116">
    <property type="protein sequence ID" value="CAG8974870.1"/>
    <property type="molecule type" value="Genomic_DNA"/>
</dbReference>
<sequence>MGTSTSTCNTTSNEYSKGLASPPPSSAPSPGPSSAVTPTNPPPEPAQGTKNAVIKIPKASQSKPRIRSEIIDGPLSTELKIAIELQDYKKGIYKNAIKNDKPPITALSEILGCQRLLPEERKAMQDYHDEAIAIYLALGEEERDVSENICQETWDALMDVFVRNARVRRTGIAERVLRVYDDDEALRGWAIVYRDGTYRINEIKSRGEDRKARDYAKWVAAVEYLEENFEEKGFKKRYGVSGLG</sequence>
<evidence type="ECO:0000313" key="2">
    <source>
        <dbReference type="EMBL" id="CAG8974870.1"/>
    </source>
</evidence>
<dbReference type="Proteomes" id="UP000701801">
    <property type="component" value="Unassembled WGS sequence"/>
</dbReference>
<comment type="caution">
    <text evidence="2">The sequence shown here is derived from an EMBL/GenBank/DDBJ whole genome shotgun (WGS) entry which is preliminary data.</text>
</comment>
<organism evidence="2 3">
    <name type="scientific">Hymenoscyphus albidus</name>
    <dbReference type="NCBI Taxonomy" id="595503"/>
    <lineage>
        <taxon>Eukaryota</taxon>
        <taxon>Fungi</taxon>
        <taxon>Dikarya</taxon>
        <taxon>Ascomycota</taxon>
        <taxon>Pezizomycotina</taxon>
        <taxon>Leotiomycetes</taxon>
        <taxon>Helotiales</taxon>
        <taxon>Helotiaceae</taxon>
        <taxon>Hymenoscyphus</taxon>
    </lineage>
</organism>
<evidence type="ECO:0000313" key="3">
    <source>
        <dbReference type="Proteomes" id="UP000701801"/>
    </source>
</evidence>
<evidence type="ECO:0000256" key="1">
    <source>
        <dbReference type="SAM" id="MobiDB-lite"/>
    </source>
</evidence>
<feature type="compositionally biased region" description="Pro residues" evidence="1">
    <location>
        <begin position="21"/>
        <end position="31"/>
    </location>
</feature>
<protein>
    <submittedName>
        <fullName evidence="2">Uncharacterized protein</fullName>
    </submittedName>
</protein>
<reference evidence="2" key="1">
    <citation type="submission" date="2021-07" db="EMBL/GenBank/DDBJ databases">
        <authorList>
            <person name="Durling M."/>
        </authorList>
    </citation>
    <scope>NUCLEOTIDE SEQUENCE</scope>
</reference>
<dbReference type="OrthoDB" id="10315176at2759"/>